<evidence type="ECO:0000259" key="1">
    <source>
        <dbReference type="Pfam" id="PF14528"/>
    </source>
</evidence>
<dbReference type="Gene3D" id="3.10.28.10">
    <property type="entry name" value="Homing endonucleases"/>
    <property type="match status" value="1"/>
</dbReference>
<name>A0A0G1J417_9BACT</name>
<feature type="domain" description="Homing endonuclease LAGLIDADG" evidence="1">
    <location>
        <begin position="32"/>
        <end position="104"/>
    </location>
</feature>
<proteinExistence type="predicted"/>
<reference evidence="2 3" key="1">
    <citation type="journal article" date="2015" name="Nature">
        <title>rRNA introns, odd ribosomes, and small enigmatic genomes across a large radiation of phyla.</title>
        <authorList>
            <person name="Brown C.T."/>
            <person name="Hug L.A."/>
            <person name="Thomas B.C."/>
            <person name="Sharon I."/>
            <person name="Castelle C.J."/>
            <person name="Singh A."/>
            <person name="Wilkins M.J."/>
            <person name="Williams K.H."/>
            <person name="Banfield J.F."/>
        </authorList>
    </citation>
    <scope>NUCLEOTIDE SEQUENCE [LARGE SCALE GENOMIC DNA]</scope>
</reference>
<dbReference type="AlphaFoldDB" id="A0A0G1J417"/>
<evidence type="ECO:0000313" key="3">
    <source>
        <dbReference type="Proteomes" id="UP000034826"/>
    </source>
</evidence>
<dbReference type="EMBL" id="LCIY01000025">
    <property type="protein sequence ID" value="KKT66361.1"/>
    <property type="molecule type" value="Genomic_DNA"/>
</dbReference>
<sequence>MVDAITLRYLSIRYKIDFVMRKAFNRAWTPNFAYAIGLITTDGSLSSDGRHIDISSKDKEQLENVLTCLVRNDKISKKKSGMGRISLRIQFSDVSLYKFLLKIGLTPNKSKTLGGINIPNEYFFDFLRGHFDGDGTFYSYQDLRWKNSYMFYLCFVSASKNHIMWLREKIKEALDISGSLTKAKSNSAYQLKYAKKEAIELIEKLYYNHHVVCLSRKRTKITDILNAIEDMHARVL</sequence>
<dbReference type="Pfam" id="PF14528">
    <property type="entry name" value="LAGLIDADG_3"/>
    <property type="match status" value="1"/>
</dbReference>
<organism evidence="2 3">
    <name type="scientific">Candidatus Woesebacteria bacterium GW2011_GWA2_44_33</name>
    <dbReference type="NCBI Taxonomy" id="1618564"/>
    <lineage>
        <taxon>Bacteria</taxon>
        <taxon>Candidatus Woeseibacteriota</taxon>
    </lineage>
</organism>
<dbReference type="Proteomes" id="UP000034826">
    <property type="component" value="Unassembled WGS sequence"/>
</dbReference>
<comment type="caution">
    <text evidence="2">The sequence shown here is derived from an EMBL/GenBank/DDBJ whole genome shotgun (WGS) entry which is preliminary data.</text>
</comment>
<dbReference type="InterPro" id="IPR027434">
    <property type="entry name" value="Homing_endonucl"/>
</dbReference>
<evidence type="ECO:0000313" key="2">
    <source>
        <dbReference type="EMBL" id="KKT66361.1"/>
    </source>
</evidence>
<dbReference type="InterPro" id="IPR004860">
    <property type="entry name" value="LAGLIDADG_dom"/>
</dbReference>
<accession>A0A0G1J417</accession>
<protein>
    <submittedName>
        <fullName evidence="2">Intein-containing protein</fullName>
    </submittedName>
</protein>
<dbReference type="GO" id="GO:0004519">
    <property type="term" value="F:endonuclease activity"/>
    <property type="evidence" value="ECO:0007669"/>
    <property type="project" value="InterPro"/>
</dbReference>
<gene>
    <name evidence="2" type="ORF">UW60_C0025G0021</name>
</gene>
<dbReference type="SUPFAM" id="SSF55608">
    <property type="entry name" value="Homing endonucleases"/>
    <property type="match status" value="2"/>
</dbReference>